<reference evidence="2 3" key="1">
    <citation type="submission" date="2016-12" db="EMBL/GenBank/DDBJ databases">
        <title>The draft genome sequence of HSLHS2.</title>
        <authorList>
            <person name="Hu D."/>
            <person name="Wang L."/>
            <person name="Shao Z."/>
        </authorList>
    </citation>
    <scope>NUCLEOTIDE SEQUENCE [LARGE SCALE GENOMIC DNA]</scope>
    <source>
        <strain evidence="2">MCCC 1A06712</strain>
    </source>
</reference>
<keyword evidence="1" id="KW-0472">Membrane</keyword>
<evidence type="ECO:0000313" key="2">
    <source>
        <dbReference type="EMBL" id="OUD08681.1"/>
    </source>
</evidence>
<proteinExistence type="predicted"/>
<gene>
    <name evidence="2" type="ORF">BVC71_12175</name>
</gene>
<evidence type="ECO:0000313" key="3">
    <source>
        <dbReference type="Proteomes" id="UP000194664"/>
    </source>
</evidence>
<feature type="transmembrane region" description="Helical" evidence="1">
    <location>
        <begin position="143"/>
        <end position="161"/>
    </location>
</feature>
<keyword evidence="1" id="KW-0812">Transmembrane</keyword>
<feature type="transmembrane region" description="Helical" evidence="1">
    <location>
        <begin position="44"/>
        <end position="62"/>
    </location>
</feature>
<organism evidence="2 3">
    <name type="scientific">Marivivens niveibacter</name>
    <dbReference type="NCBI Taxonomy" id="1930667"/>
    <lineage>
        <taxon>Bacteria</taxon>
        <taxon>Pseudomonadati</taxon>
        <taxon>Pseudomonadota</taxon>
        <taxon>Alphaproteobacteria</taxon>
        <taxon>Rhodobacterales</taxon>
        <taxon>Paracoccaceae</taxon>
        <taxon>Marivivens group</taxon>
        <taxon>Marivivens</taxon>
    </lineage>
</organism>
<dbReference type="RefSeq" id="WP_086451951.1">
    <property type="nucleotide sequence ID" value="NZ_MSPP01000004.1"/>
</dbReference>
<feature type="transmembrane region" description="Helical" evidence="1">
    <location>
        <begin position="74"/>
        <end position="95"/>
    </location>
</feature>
<accession>A0A251WWN1</accession>
<sequence>MNIDAHKKVLIEYVGAAIALYGFIGLCAGWGLDIQILVRWRASMPAMVASTSFCFMLLGIGLMTSRLTSSFDIITFSVSLLWLVSLCGFELALKLSNPMWQLDNIFGFNLLPTDGMSYMTAMGFIVLSLALLSAALGKQKVRYFAFGLTIVSWAMLGGIGVLKIGGKSIPSIEALYSQMSYPTIVLMFLAACAIFAFCAERTNESS</sequence>
<comment type="caution">
    <text evidence="2">The sequence shown here is derived from an EMBL/GenBank/DDBJ whole genome shotgun (WGS) entry which is preliminary data.</text>
</comment>
<dbReference type="OrthoDB" id="7876542at2"/>
<feature type="transmembrane region" description="Helical" evidence="1">
    <location>
        <begin position="181"/>
        <end position="199"/>
    </location>
</feature>
<dbReference type="EMBL" id="MSPP01000004">
    <property type="protein sequence ID" value="OUD08681.1"/>
    <property type="molecule type" value="Genomic_DNA"/>
</dbReference>
<feature type="transmembrane region" description="Helical" evidence="1">
    <location>
        <begin position="12"/>
        <end position="32"/>
    </location>
</feature>
<keyword evidence="1" id="KW-1133">Transmembrane helix</keyword>
<name>A0A251WWN1_9RHOB</name>
<dbReference type="AlphaFoldDB" id="A0A251WWN1"/>
<keyword evidence="3" id="KW-1185">Reference proteome</keyword>
<feature type="transmembrane region" description="Helical" evidence="1">
    <location>
        <begin position="115"/>
        <end position="136"/>
    </location>
</feature>
<evidence type="ECO:0000256" key="1">
    <source>
        <dbReference type="SAM" id="Phobius"/>
    </source>
</evidence>
<dbReference type="Proteomes" id="UP000194664">
    <property type="component" value="Unassembled WGS sequence"/>
</dbReference>
<protein>
    <submittedName>
        <fullName evidence="2">Uncharacterized protein</fullName>
    </submittedName>
</protein>